<reference evidence="2" key="1">
    <citation type="journal article" date="2020" name="Fungal Divers.">
        <title>Resolving the Mortierellaceae phylogeny through synthesis of multi-gene phylogenetics and phylogenomics.</title>
        <authorList>
            <person name="Vandepol N."/>
            <person name="Liber J."/>
            <person name="Desiro A."/>
            <person name="Na H."/>
            <person name="Kennedy M."/>
            <person name="Barry K."/>
            <person name="Grigoriev I.V."/>
            <person name="Miller A.N."/>
            <person name="O'Donnell K."/>
            <person name="Stajich J.E."/>
            <person name="Bonito G."/>
        </authorList>
    </citation>
    <scope>NUCLEOTIDE SEQUENCE</scope>
    <source>
        <strain evidence="2">MES-2147</strain>
    </source>
</reference>
<feature type="compositionally biased region" description="Low complexity" evidence="1">
    <location>
        <begin position="241"/>
        <end position="262"/>
    </location>
</feature>
<organism evidence="2 3">
    <name type="scientific">Modicella reniformis</name>
    <dbReference type="NCBI Taxonomy" id="1440133"/>
    <lineage>
        <taxon>Eukaryota</taxon>
        <taxon>Fungi</taxon>
        <taxon>Fungi incertae sedis</taxon>
        <taxon>Mucoromycota</taxon>
        <taxon>Mortierellomycotina</taxon>
        <taxon>Mortierellomycetes</taxon>
        <taxon>Mortierellales</taxon>
        <taxon>Mortierellaceae</taxon>
        <taxon>Modicella</taxon>
    </lineage>
</organism>
<keyword evidence="3" id="KW-1185">Reference proteome</keyword>
<evidence type="ECO:0000256" key="1">
    <source>
        <dbReference type="SAM" id="MobiDB-lite"/>
    </source>
</evidence>
<comment type="caution">
    <text evidence="2">The sequence shown here is derived from an EMBL/GenBank/DDBJ whole genome shotgun (WGS) entry which is preliminary data.</text>
</comment>
<name>A0A9P6II34_9FUNG</name>
<evidence type="ECO:0000313" key="2">
    <source>
        <dbReference type="EMBL" id="KAF9921381.1"/>
    </source>
</evidence>
<evidence type="ECO:0000313" key="3">
    <source>
        <dbReference type="Proteomes" id="UP000749646"/>
    </source>
</evidence>
<feature type="region of interest" description="Disordered" evidence="1">
    <location>
        <begin position="233"/>
        <end position="262"/>
    </location>
</feature>
<protein>
    <submittedName>
        <fullName evidence="2">Uncharacterized protein</fullName>
    </submittedName>
</protein>
<dbReference type="AlphaFoldDB" id="A0A9P6II34"/>
<gene>
    <name evidence="2" type="ORF">BGZ65_010400</name>
</gene>
<feature type="non-terminal residue" evidence="2">
    <location>
        <position position="284"/>
    </location>
</feature>
<feature type="compositionally biased region" description="Basic and acidic residues" evidence="1">
    <location>
        <begin position="61"/>
        <end position="70"/>
    </location>
</feature>
<dbReference type="Proteomes" id="UP000749646">
    <property type="component" value="Unassembled WGS sequence"/>
</dbReference>
<proteinExistence type="predicted"/>
<feature type="region of interest" description="Disordered" evidence="1">
    <location>
        <begin position="21"/>
        <end position="70"/>
    </location>
</feature>
<sequence length="284" mass="32303">KAKAKSEELTAANVTDFMTGHFARSSPTHTFPGRSTGSPQTVHLDMGRTTLHWDGSPSEQKSAERQRRQEALDRKLEKLEGDIVKVTKKGSVPARLNKECRRQFRSQEILDSIKAELVKLGWNISDRSYKRRFRFDGVRRYPYEWTVFQKSELLRILDLSTDRHLVLASLFAHNDHYEGVRRMGINRNAAIVRKMMLDPSMELEQVPSMKHGARMQRRLVSRMTALANINEEAPKRKPKSAAQQPQPQQPQQPATTAFATPFAATPTTAIAAAQFQQLSLPQVE</sequence>
<feature type="compositionally biased region" description="Polar residues" evidence="1">
    <location>
        <begin position="25"/>
        <end position="41"/>
    </location>
</feature>
<dbReference type="OrthoDB" id="2449149at2759"/>
<accession>A0A9P6II34</accession>
<dbReference type="EMBL" id="JAAAHW010011041">
    <property type="protein sequence ID" value="KAF9921381.1"/>
    <property type="molecule type" value="Genomic_DNA"/>
</dbReference>